<reference evidence="1 2" key="1">
    <citation type="submission" date="2015-02" db="EMBL/GenBank/DDBJ databases">
        <title>Single-cell genomics of uncultivated deep-branching MTB reveals a conserved set of magnetosome genes.</title>
        <authorList>
            <person name="Kolinko S."/>
            <person name="Richter M."/>
            <person name="Glockner F.O."/>
            <person name="Brachmann A."/>
            <person name="Schuler D."/>
        </authorList>
    </citation>
    <scope>NUCLEOTIDE SEQUENCE [LARGE SCALE GENOMIC DNA]</scope>
    <source>
        <strain evidence="1">TM-1</strain>
    </source>
</reference>
<dbReference type="EMBL" id="LACI01002312">
    <property type="protein sequence ID" value="KJU82451.1"/>
    <property type="molecule type" value="Genomic_DNA"/>
</dbReference>
<evidence type="ECO:0000313" key="2">
    <source>
        <dbReference type="Proteomes" id="UP000033423"/>
    </source>
</evidence>
<name>A0A0F3GKN7_9BACT</name>
<protein>
    <submittedName>
        <fullName evidence="1">Uncharacterized protein</fullName>
    </submittedName>
</protein>
<keyword evidence="2" id="KW-1185">Reference proteome</keyword>
<comment type="caution">
    <text evidence="1">The sequence shown here is derived from an EMBL/GenBank/DDBJ whole genome shotgun (WGS) entry which is preliminary data.</text>
</comment>
<dbReference type="AlphaFoldDB" id="A0A0F3GKN7"/>
<gene>
    <name evidence="1" type="ORF">MBAV_005352</name>
</gene>
<accession>A0A0F3GKN7</accession>
<sequence>MHTGLEQFLHRNNHTKKSPPFRFSLRLLCPPYTGARAPCCRAPCCRVPCCRAPCCRAPGVVRRGRRDRI</sequence>
<evidence type="ECO:0000313" key="1">
    <source>
        <dbReference type="EMBL" id="KJU82451.1"/>
    </source>
</evidence>
<proteinExistence type="predicted"/>
<organism evidence="1 2">
    <name type="scientific">Candidatus Magnetobacterium bavaricum</name>
    <dbReference type="NCBI Taxonomy" id="29290"/>
    <lineage>
        <taxon>Bacteria</taxon>
        <taxon>Pseudomonadati</taxon>
        <taxon>Nitrospirota</taxon>
        <taxon>Thermodesulfovibrionia</taxon>
        <taxon>Thermodesulfovibrionales</taxon>
        <taxon>Candidatus Magnetobacteriaceae</taxon>
        <taxon>Candidatus Magnetobacterium</taxon>
    </lineage>
</organism>
<dbReference type="Proteomes" id="UP000033423">
    <property type="component" value="Unassembled WGS sequence"/>
</dbReference>